<keyword evidence="2" id="KW-1185">Reference proteome</keyword>
<organism evidence="1 2">
    <name type="scientific">Vibrio halioticoli NBRC 102217</name>
    <dbReference type="NCBI Taxonomy" id="1219072"/>
    <lineage>
        <taxon>Bacteria</taxon>
        <taxon>Pseudomonadati</taxon>
        <taxon>Pseudomonadota</taxon>
        <taxon>Gammaproteobacteria</taxon>
        <taxon>Vibrionales</taxon>
        <taxon>Vibrionaceae</taxon>
        <taxon>Vibrio</taxon>
    </lineage>
</organism>
<dbReference type="Proteomes" id="UP000017800">
    <property type="component" value="Unassembled WGS sequence"/>
</dbReference>
<dbReference type="EMBL" id="BAUJ01000080">
    <property type="protein sequence ID" value="GAD91272.1"/>
    <property type="molecule type" value="Genomic_DNA"/>
</dbReference>
<gene>
    <name evidence="1" type="ORF">VHA01S_080_00120</name>
</gene>
<evidence type="ECO:0000313" key="2">
    <source>
        <dbReference type="Proteomes" id="UP000017800"/>
    </source>
</evidence>
<comment type="caution">
    <text evidence="1">The sequence shown here is derived from an EMBL/GenBank/DDBJ whole genome shotgun (WGS) entry which is preliminary data.</text>
</comment>
<reference evidence="1 2" key="1">
    <citation type="submission" date="2013-11" db="EMBL/GenBank/DDBJ databases">
        <title>Whole genome shotgun sequence of Vibrio halioticoli NBRC 102217.</title>
        <authorList>
            <person name="Isaki S."/>
            <person name="Kimura A."/>
            <person name="Ohji S."/>
            <person name="Hosoyama A."/>
            <person name="Fujita N."/>
            <person name="Hashimoto M."/>
            <person name="Hosoyama Y."/>
            <person name="Yamazoe A."/>
        </authorList>
    </citation>
    <scope>NUCLEOTIDE SEQUENCE [LARGE SCALE GENOMIC DNA]</scope>
    <source>
        <strain evidence="1 2">NBRC 102217</strain>
    </source>
</reference>
<protein>
    <submittedName>
        <fullName evidence="1">Uncharacterized protein</fullName>
    </submittedName>
</protein>
<dbReference type="AlphaFoldDB" id="V5FRJ4"/>
<proteinExistence type="predicted"/>
<accession>V5FRJ4</accession>
<sequence>MFFWMIVFYCFFIYCARLHGHLEYTGGNEVNSKVDKELFDDMDKSTEYYADPSWSDLPDNIYHKDNR</sequence>
<name>V5FRJ4_9VIBR</name>
<evidence type="ECO:0000313" key="1">
    <source>
        <dbReference type="EMBL" id="GAD91272.1"/>
    </source>
</evidence>